<keyword evidence="1" id="KW-0812">Transmembrane</keyword>
<feature type="transmembrane region" description="Helical" evidence="1">
    <location>
        <begin position="38"/>
        <end position="57"/>
    </location>
</feature>
<dbReference type="Proteomes" id="UP000719267">
    <property type="component" value="Unassembled WGS sequence"/>
</dbReference>
<dbReference type="InterPro" id="IPR046513">
    <property type="entry name" value="DUF6691"/>
</dbReference>
<dbReference type="EMBL" id="JAHWDF010000005">
    <property type="protein sequence ID" value="MBW2961469.1"/>
    <property type="molecule type" value="Genomic_DNA"/>
</dbReference>
<dbReference type="Pfam" id="PF20398">
    <property type="entry name" value="DUF6691"/>
    <property type="match status" value="1"/>
</dbReference>
<keyword evidence="1" id="KW-0472">Membrane</keyword>
<gene>
    <name evidence="2" type="ORF">KW502_06625</name>
</gene>
<evidence type="ECO:0000313" key="3">
    <source>
        <dbReference type="Proteomes" id="UP000719267"/>
    </source>
</evidence>
<accession>A0ABS6W2W7</accession>
<dbReference type="RefSeq" id="WP_219039752.1">
    <property type="nucleotide sequence ID" value="NZ_JAHWDF010000005.1"/>
</dbReference>
<comment type="caution">
    <text evidence="2">The sequence shown here is derived from an EMBL/GenBank/DDBJ whole genome shotgun (WGS) entry which is preliminary data.</text>
</comment>
<evidence type="ECO:0000256" key="1">
    <source>
        <dbReference type="SAM" id="Phobius"/>
    </source>
</evidence>
<proteinExistence type="predicted"/>
<name>A0ABS6W2W7_9FLAO</name>
<organism evidence="2 3">
    <name type="scientific">Mesonia aestuariivivens</name>
    <dbReference type="NCBI Taxonomy" id="2796128"/>
    <lineage>
        <taxon>Bacteria</taxon>
        <taxon>Pseudomonadati</taxon>
        <taxon>Bacteroidota</taxon>
        <taxon>Flavobacteriia</taxon>
        <taxon>Flavobacteriales</taxon>
        <taxon>Flavobacteriaceae</taxon>
        <taxon>Mesonia</taxon>
    </lineage>
</organism>
<protein>
    <submittedName>
        <fullName evidence="2">YeeE/YedE family protein</fullName>
    </submittedName>
</protein>
<feature type="transmembrane region" description="Helical" evidence="1">
    <location>
        <begin position="78"/>
        <end position="96"/>
    </location>
</feature>
<evidence type="ECO:0000313" key="2">
    <source>
        <dbReference type="EMBL" id="MBW2961469.1"/>
    </source>
</evidence>
<feature type="transmembrane region" description="Helical" evidence="1">
    <location>
        <begin position="108"/>
        <end position="131"/>
    </location>
</feature>
<keyword evidence="1" id="KW-1133">Transmembrane helix</keyword>
<reference evidence="2 3" key="1">
    <citation type="submission" date="2021-07" db="EMBL/GenBank/DDBJ databases">
        <title>Mesonia aestuariivivens sp. nov., isolated from a tidal flat.</title>
        <authorList>
            <person name="Kim Y.-O."/>
            <person name="Yoon J.-H."/>
        </authorList>
    </citation>
    <scope>NUCLEOTIDE SEQUENCE [LARGE SCALE GENOMIC DNA]</scope>
    <source>
        <strain evidence="2 3">JHPTF-M18</strain>
    </source>
</reference>
<keyword evidence="3" id="KW-1185">Reference proteome</keyword>
<sequence length="137" mass="15059">MKTIIYLLLGSLFGIIMYKSEAASWFRIYEMFNFASFHMYGIMGSAVAVGLIGVQIMKKKKIKAIDGSELSLQPKEKSIYRYLFGGIIFGLGWALAGACPGPMYTLAGVGYISILLVIAGAILGTFIYGILRKYLPH</sequence>